<protein>
    <submittedName>
        <fullName evidence="1">Uncharacterized protein</fullName>
    </submittedName>
</protein>
<evidence type="ECO:0000313" key="2">
    <source>
        <dbReference type="Proteomes" id="UP000002730"/>
    </source>
</evidence>
<dbReference type="EMBL" id="CP002160">
    <property type="protein sequence ID" value="ADL51388.1"/>
    <property type="molecule type" value="Genomic_DNA"/>
</dbReference>
<evidence type="ECO:0000313" key="1">
    <source>
        <dbReference type="EMBL" id="ADL51388.1"/>
    </source>
</evidence>
<dbReference type="AlphaFoldDB" id="D9SX27"/>
<reference evidence="1 2" key="1">
    <citation type="submission" date="2010-08" db="EMBL/GenBank/DDBJ databases">
        <title>Complete sequence of Clostridium cellulovorans 743B.</title>
        <authorList>
            <consortium name="US DOE Joint Genome Institute"/>
            <person name="Lucas S."/>
            <person name="Copeland A."/>
            <person name="Lapidus A."/>
            <person name="Cheng J.-F."/>
            <person name="Bruce D."/>
            <person name="Goodwin L."/>
            <person name="Pitluck S."/>
            <person name="Chertkov O."/>
            <person name="Detter J.C."/>
            <person name="Han C."/>
            <person name="Tapia R."/>
            <person name="Land M."/>
            <person name="Hauser L."/>
            <person name="Chang Y.-J."/>
            <person name="Jeffries C."/>
            <person name="Kyrpides N."/>
            <person name="Ivanova N."/>
            <person name="Mikhailova N."/>
            <person name="Hemme C.L."/>
            <person name="Woyke T."/>
        </authorList>
    </citation>
    <scope>NUCLEOTIDE SEQUENCE [LARGE SCALE GENOMIC DNA]</scope>
    <source>
        <strain evidence="2">ATCC 35296 / DSM 3052 / OCM 3 / 743B</strain>
    </source>
</reference>
<name>D9SX27_CLOC7</name>
<accession>D9SX27</accession>
<dbReference type="HOGENOM" id="CLU_1710038_0_0_9"/>
<keyword evidence="2" id="KW-1185">Reference proteome</keyword>
<sequence>MDINKITFESVSAKIVECFNLGNPLKGPDLVPNKLGDAFEESRKNLIWEKVLDWELFESGVIDISDEDFIQLLFNGKCTKSGLLYIITDFCFSDKMAFCISHSDLEEFITTEYPKLCQMSFFQTEDIIFFKPNEKFITYLHHSGFIAHYSEKS</sequence>
<dbReference type="KEGG" id="ccb:Clocel_1642"/>
<gene>
    <name evidence="1" type="ordered locus">Clocel_1642</name>
</gene>
<dbReference type="RefSeq" id="WP_010077401.1">
    <property type="nucleotide sequence ID" value="NC_014393.1"/>
</dbReference>
<organism evidence="1 2">
    <name type="scientific">Clostridium cellulovorans (strain ATCC 35296 / DSM 3052 / OCM 3 / 743B)</name>
    <dbReference type="NCBI Taxonomy" id="573061"/>
    <lineage>
        <taxon>Bacteria</taxon>
        <taxon>Bacillati</taxon>
        <taxon>Bacillota</taxon>
        <taxon>Clostridia</taxon>
        <taxon>Eubacteriales</taxon>
        <taxon>Clostridiaceae</taxon>
        <taxon>Clostridium</taxon>
    </lineage>
</organism>
<dbReference type="Proteomes" id="UP000002730">
    <property type="component" value="Chromosome"/>
</dbReference>
<proteinExistence type="predicted"/>
<dbReference type="STRING" id="573061.Clocel_1642"/>